<dbReference type="GeneID" id="100899430"/>
<organism evidence="7 8">
    <name type="scientific">Galendromus occidentalis</name>
    <name type="common">western predatory mite</name>
    <dbReference type="NCBI Taxonomy" id="34638"/>
    <lineage>
        <taxon>Eukaryota</taxon>
        <taxon>Metazoa</taxon>
        <taxon>Ecdysozoa</taxon>
        <taxon>Arthropoda</taxon>
        <taxon>Chelicerata</taxon>
        <taxon>Arachnida</taxon>
        <taxon>Acari</taxon>
        <taxon>Parasitiformes</taxon>
        <taxon>Mesostigmata</taxon>
        <taxon>Gamasina</taxon>
        <taxon>Phytoseioidea</taxon>
        <taxon>Phytoseiidae</taxon>
        <taxon>Typhlodrominae</taxon>
        <taxon>Galendromus</taxon>
    </lineage>
</organism>
<comment type="similarity">
    <text evidence="2">Belongs to the ATP-dependent AMP-binding enzyme family.</text>
</comment>
<dbReference type="Gene3D" id="3.30.300.30">
    <property type="match status" value="1"/>
</dbReference>
<dbReference type="Gene3D" id="3.40.50.12780">
    <property type="entry name" value="N-terminal domain of ligase-like"/>
    <property type="match status" value="1"/>
</dbReference>
<proteinExistence type="inferred from homology"/>
<dbReference type="Pfam" id="PF00501">
    <property type="entry name" value="AMP-binding"/>
    <property type="match status" value="1"/>
</dbReference>
<feature type="domain" description="AMP-dependent synthetase/ligase" evidence="5">
    <location>
        <begin position="96"/>
        <end position="307"/>
    </location>
</feature>
<evidence type="ECO:0000256" key="2">
    <source>
        <dbReference type="ARBA" id="ARBA00006432"/>
    </source>
</evidence>
<keyword evidence="3 8" id="KW-0436">Ligase</keyword>
<dbReference type="GO" id="GO:0016405">
    <property type="term" value="F:CoA-ligase activity"/>
    <property type="evidence" value="ECO:0007669"/>
    <property type="project" value="TreeGrafter"/>
</dbReference>
<keyword evidence="7" id="KW-1185">Reference proteome</keyword>
<reference evidence="8" key="1">
    <citation type="submission" date="2025-08" db="UniProtKB">
        <authorList>
            <consortium name="RefSeq"/>
        </authorList>
    </citation>
    <scope>IDENTIFICATION</scope>
</reference>
<evidence type="ECO:0000256" key="1">
    <source>
        <dbReference type="ARBA" id="ARBA00004275"/>
    </source>
</evidence>
<evidence type="ECO:0000259" key="5">
    <source>
        <dbReference type="Pfam" id="PF00501"/>
    </source>
</evidence>
<evidence type="ECO:0000313" key="8">
    <source>
        <dbReference type="RefSeq" id="XP_018495971.1"/>
    </source>
</evidence>
<protein>
    <submittedName>
        <fullName evidence="8">4-coumarate--CoA ligase 1</fullName>
    </submittedName>
</protein>
<dbReference type="InterPro" id="IPR025110">
    <property type="entry name" value="AMP-bd_C"/>
</dbReference>
<dbReference type="GO" id="GO:0005777">
    <property type="term" value="C:peroxisome"/>
    <property type="evidence" value="ECO:0007669"/>
    <property type="project" value="UniProtKB-SubCell"/>
</dbReference>
<comment type="subcellular location">
    <subcellularLocation>
        <location evidence="1">Peroxisome</location>
    </subcellularLocation>
</comment>
<evidence type="ECO:0000259" key="6">
    <source>
        <dbReference type="Pfam" id="PF13193"/>
    </source>
</evidence>
<dbReference type="AlphaFoldDB" id="A0AAJ7L790"/>
<dbReference type="PANTHER" id="PTHR24096:SF149">
    <property type="entry name" value="AMP-BINDING DOMAIN-CONTAINING PROTEIN-RELATED"/>
    <property type="match status" value="1"/>
</dbReference>
<dbReference type="PANTHER" id="PTHR24096">
    <property type="entry name" value="LONG-CHAIN-FATTY-ACID--COA LIGASE"/>
    <property type="match status" value="1"/>
</dbReference>
<sequence length="451" mass="49792">MVCLLIKDKSLFSTTLLGCLLHSTLVILASNAKHAISIVESSSPKVFLYEKIYAGEVDDLTSGKCHDTLFFNMLRSEEIEKKTSYSFPQYRGSVVTQSIVLYSGGSTGPQRGVVLPDKWLHYLMFLQDLGDVHHSALFEASDDVILLAEPPWRFPGLIVLISALSFGCTMVQQSFFDSNKSLLLIEEHKINCVPLTASSMTSLAFALALSEYELPSLQYMVNLGGALSSKAGEILMKRVSGLGHIRQVYCLTECAIATRKRGHKDILNIGAPLPGNRVKIVRNGEKCSLKVPGEIHVVGECMLSGYLEGANLRFVTHNEEWFRTGDVGFFDEKGNIHLLGGLLDMFVCAGEQISVIELEDLLLHHPAVEKAAVIGVPSAELGECARAFVVPRSRPEDAHSEAEGIRQFIRLRSPFHKQLHGGVEFLRKIPSTEIGLPIRRVLRVRYLSATN</sequence>
<dbReference type="InterPro" id="IPR045851">
    <property type="entry name" value="AMP-bd_C_sf"/>
</dbReference>
<feature type="domain" description="AMP-binding enzyme C-terminal" evidence="6">
    <location>
        <begin position="357"/>
        <end position="435"/>
    </location>
</feature>
<gene>
    <name evidence="8" type="primary">LOC100899430</name>
</gene>
<dbReference type="SUPFAM" id="SSF56801">
    <property type="entry name" value="Acetyl-CoA synthetase-like"/>
    <property type="match status" value="1"/>
</dbReference>
<dbReference type="InterPro" id="IPR000873">
    <property type="entry name" value="AMP-dep_synth/lig_dom"/>
</dbReference>
<accession>A0AAJ7L790</accession>
<dbReference type="InterPro" id="IPR042099">
    <property type="entry name" value="ANL_N_sf"/>
</dbReference>
<evidence type="ECO:0000256" key="4">
    <source>
        <dbReference type="ARBA" id="ARBA00023140"/>
    </source>
</evidence>
<dbReference type="KEGG" id="goe:100899430"/>
<evidence type="ECO:0000256" key="3">
    <source>
        <dbReference type="ARBA" id="ARBA00022598"/>
    </source>
</evidence>
<dbReference type="Pfam" id="PF13193">
    <property type="entry name" value="AMP-binding_C"/>
    <property type="match status" value="1"/>
</dbReference>
<keyword evidence="4" id="KW-0576">Peroxisome</keyword>
<dbReference type="Proteomes" id="UP000694867">
    <property type="component" value="Unplaced"/>
</dbReference>
<evidence type="ECO:0000313" key="7">
    <source>
        <dbReference type="Proteomes" id="UP000694867"/>
    </source>
</evidence>
<dbReference type="RefSeq" id="XP_018495971.1">
    <property type="nucleotide sequence ID" value="XM_018640455.1"/>
</dbReference>
<name>A0AAJ7L790_9ACAR</name>